<feature type="signal peptide" evidence="1">
    <location>
        <begin position="1"/>
        <end position="19"/>
    </location>
</feature>
<organism evidence="2 3">
    <name type="scientific">Xylaria arbuscula</name>
    <dbReference type="NCBI Taxonomy" id="114810"/>
    <lineage>
        <taxon>Eukaryota</taxon>
        <taxon>Fungi</taxon>
        <taxon>Dikarya</taxon>
        <taxon>Ascomycota</taxon>
        <taxon>Pezizomycotina</taxon>
        <taxon>Sordariomycetes</taxon>
        <taxon>Xylariomycetidae</taxon>
        <taxon>Xylariales</taxon>
        <taxon>Xylariaceae</taxon>
        <taxon>Xylaria</taxon>
    </lineage>
</organism>
<dbReference type="VEuPathDB" id="FungiDB:F4678DRAFT_424925"/>
<name>A0A9W8TMB1_9PEZI</name>
<sequence>MYNMKNLILFAGLVSAVASATQQFPDPTCGDLASNLIGAAPTTPPLLSSYFDSQATQALDPGDLLRDAPGYVKQLCGVAASAPQSVLAEFQGWGSSLLDYVSVSIASYDEVVTKCIATGTEAASITSYIHEIAASPGRLCQPTSSEAVGNATASVSAYPTATGNSTTTSITGHNTSIPIAAAPRLTAVLASAAAVGIAIGAAIAL</sequence>
<reference evidence="2" key="1">
    <citation type="submission" date="2022-07" db="EMBL/GenBank/DDBJ databases">
        <title>Genome Sequence of Xylaria arbuscula.</title>
        <authorList>
            <person name="Buettner E."/>
        </authorList>
    </citation>
    <scope>NUCLEOTIDE SEQUENCE</scope>
    <source>
        <strain evidence="2">VT107</strain>
    </source>
</reference>
<evidence type="ECO:0000313" key="3">
    <source>
        <dbReference type="Proteomes" id="UP001148614"/>
    </source>
</evidence>
<gene>
    <name evidence="2" type="ORF">NPX13_g4349</name>
</gene>
<proteinExistence type="predicted"/>
<evidence type="ECO:0000313" key="2">
    <source>
        <dbReference type="EMBL" id="KAJ3574484.1"/>
    </source>
</evidence>
<keyword evidence="3" id="KW-1185">Reference proteome</keyword>
<dbReference type="EMBL" id="JANPWZ010000607">
    <property type="protein sequence ID" value="KAJ3574484.1"/>
    <property type="molecule type" value="Genomic_DNA"/>
</dbReference>
<dbReference type="Proteomes" id="UP001148614">
    <property type="component" value="Unassembled WGS sequence"/>
</dbReference>
<evidence type="ECO:0008006" key="4">
    <source>
        <dbReference type="Google" id="ProtNLM"/>
    </source>
</evidence>
<comment type="caution">
    <text evidence="2">The sequence shown here is derived from an EMBL/GenBank/DDBJ whole genome shotgun (WGS) entry which is preliminary data.</text>
</comment>
<protein>
    <recommendedName>
        <fullName evidence="4">Infection structure specific protein</fullName>
    </recommendedName>
</protein>
<evidence type="ECO:0000256" key="1">
    <source>
        <dbReference type="SAM" id="SignalP"/>
    </source>
</evidence>
<keyword evidence="1" id="KW-0732">Signal</keyword>
<accession>A0A9W8TMB1</accession>
<feature type="chain" id="PRO_5040964405" description="Infection structure specific protein" evidence="1">
    <location>
        <begin position="20"/>
        <end position="205"/>
    </location>
</feature>
<dbReference type="AlphaFoldDB" id="A0A9W8TMB1"/>